<feature type="binding site" evidence="3">
    <location>
        <position position="350"/>
    </location>
    <ligand>
        <name>substrate</name>
    </ligand>
</feature>
<dbReference type="GO" id="GO:0030632">
    <property type="term" value="P:D-alanine biosynthetic process"/>
    <property type="evidence" value="ECO:0007669"/>
    <property type="project" value="TreeGrafter"/>
</dbReference>
<evidence type="ECO:0000313" key="6">
    <source>
        <dbReference type="Proteomes" id="UP000747542"/>
    </source>
</evidence>
<evidence type="ECO:0000259" key="4">
    <source>
        <dbReference type="SMART" id="SM01005"/>
    </source>
</evidence>
<dbReference type="SMART" id="SM01005">
    <property type="entry name" value="Ala_racemase_C"/>
    <property type="match status" value="1"/>
</dbReference>
<keyword evidence="6" id="KW-1185">Reference proteome</keyword>
<feature type="modified residue" description="N6-(pyridoxal phosphate)lysine" evidence="2">
    <location>
        <position position="70"/>
    </location>
</feature>
<reference evidence="5" key="1">
    <citation type="journal article" date="2021" name="Sci. Adv.">
        <title>The American lobster genome reveals insights on longevity, neural, and immune adaptations.</title>
        <authorList>
            <person name="Polinski J.M."/>
            <person name="Zimin A.V."/>
            <person name="Clark K.F."/>
            <person name="Kohn A.B."/>
            <person name="Sadowski N."/>
            <person name="Timp W."/>
            <person name="Ptitsyn A."/>
            <person name="Khanna P."/>
            <person name="Romanova D.Y."/>
            <person name="Williams P."/>
            <person name="Greenwood S.J."/>
            <person name="Moroz L.L."/>
            <person name="Walt D.R."/>
            <person name="Bodnar A.G."/>
        </authorList>
    </citation>
    <scope>NUCLEOTIDE SEQUENCE</scope>
    <source>
        <strain evidence="5">GMGI-L3</strain>
    </source>
</reference>
<evidence type="ECO:0000313" key="5">
    <source>
        <dbReference type="EMBL" id="KAG7168663.1"/>
    </source>
</evidence>
<dbReference type="Pfam" id="PF00842">
    <property type="entry name" value="Ala_racemase_C"/>
    <property type="match status" value="1"/>
</dbReference>
<comment type="caution">
    <text evidence="5">The sequence shown here is derived from an EMBL/GenBank/DDBJ whole genome shotgun (WGS) entry which is preliminary data.</text>
</comment>
<dbReference type="OrthoDB" id="186866at2759"/>
<dbReference type="PANTHER" id="PTHR30511">
    <property type="entry name" value="ALANINE RACEMASE"/>
    <property type="match status" value="1"/>
</dbReference>
<dbReference type="GO" id="GO:0005829">
    <property type="term" value="C:cytosol"/>
    <property type="evidence" value="ECO:0007669"/>
    <property type="project" value="TreeGrafter"/>
</dbReference>
<dbReference type="AlphaFoldDB" id="A0A8J5K6L5"/>
<dbReference type="InterPro" id="IPR000821">
    <property type="entry name" value="Ala_racemase"/>
</dbReference>
<dbReference type="Proteomes" id="UP000747542">
    <property type="component" value="Unassembled WGS sequence"/>
</dbReference>
<name>A0A8J5K6L5_HOMAM</name>
<protein>
    <submittedName>
        <fullName evidence="5">Alanine racemase-like</fullName>
    </submittedName>
</protein>
<feature type="domain" description="Alanine racemase C-terminal" evidence="4">
    <location>
        <begin position="278"/>
        <end position="407"/>
    </location>
</feature>
<evidence type="ECO:0000256" key="1">
    <source>
        <dbReference type="ARBA" id="ARBA00001933"/>
    </source>
</evidence>
<evidence type="ECO:0000256" key="3">
    <source>
        <dbReference type="PIRSR" id="PIRSR600821-52"/>
    </source>
</evidence>
<gene>
    <name evidence="5" type="primary">alr-L</name>
    <name evidence="5" type="ORF">Hamer_G022758</name>
</gene>
<dbReference type="GO" id="GO:0008784">
    <property type="term" value="F:alanine racemase activity"/>
    <property type="evidence" value="ECO:0007669"/>
    <property type="project" value="InterPro"/>
</dbReference>
<accession>A0A8J5K6L5</accession>
<keyword evidence="2" id="KW-0663">Pyridoxal phosphate</keyword>
<dbReference type="InterPro" id="IPR011079">
    <property type="entry name" value="Ala_racemase_C"/>
</dbReference>
<dbReference type="NCBIfam" id="TIGR00492">
    <property type="entry name" value="alr"/>
    <property type="match status" value="1"/>
</dbReference>
<feature type="binding site" evidence="3">
    <location>
        <position position="170"/>
    </location>
    <ligand>
        <name>substrate</name>
    </ligand>
</feature>
<dbReference type="GO" id="GO:0030170">
    <property type="term" value="F:pyridoxal phosphate binding"/>
    <property type="evidence" value="ECO:0007669"/>
    <property type="project" value="TreeGrafter"/>
</dbReference>
<comment type="cofactor">
    <cofactor evidence="1 2">
        <name>pyridoxal 5'-phosphate</name>
        <dbReference type="ChEBI" id="CHEBI:597326"/>
    </cofactor>
</comment>
<proteinExistence type="predicted"/>
<dbReference type="EMBL" id="JAHLQT010019676">
    <property type="protein sequence ID" value="KAG7168663.1"/>
    <property type="molecule type" value="Genomic_DNA"/>
</dbReference>
<sequence length="423" mass="45910">MTGEESGEVVEPRAADSPTAAGILLQFAAQAFCRVRDASFIHVNLDSVAHNIQVLKSLSGPNTGIMGVVKGGAYGSGMMKVVEVLVEEGVKELSVAKVGEAVYLRKRGINHPITVLGNLSTFELPDVMQYNLIPSLSWTTPLTSVPRDTLVYPDGSPLRVAINIDTGMSRYGVQPCDLRAMVHTLDDLGVSINSMYTHLQGSITEKKKNQKQIDIFLEATEPYKERPLTRHLAATTGCVQDLGTHLDFIRPGGAITGLSSGADRESAQQFANCGFRPAFSVVVRPTYFKLLPAGRFIGYDATYETRGDEWIANFTTGWSDGLSRRLSNGVGAVKRVKTGELCPIVGRVSMDSITVRLPEAPGEDDVFQVITDDFDDVTSAVGMARNLGAAVYEMPGNWSTRLARVYSRNGKIVHVCNALEYEC</sequence>
<dbReference type="Pfam" id="PF01168">
    <property type="entry name" value="Ala_racemase_N"/>
    <property type="match status" value="1"/>
</dbReference>
<dbReference type="InterPro" id="IPR001608">
    <property type="entry name" value="Ala_racemase_N"/>
</dbReference>
<organism evidence="5 6">
    <name type="scientific">Homarus americanus</name>
    <name type="common">American lobster</name>
    <dbReference type="NCBI Taxonomy" id="6706"/>
    <lineage>
        <taxon>Eukaryota</taxon>
        <taxon>Metazoa</taxon>
        <taxon>Ecdysozoa</taxon>
        <taxon>Arthropoda</taxon>
        <taxon>Crustacea</taxon>
        <taxon>Multicrustacea</taxon>
        <taxon>Malacostraca</taxon>
        <taxon>Eumalacostraca</taxon>
        <taxon>Eucarida</taxon>
        <taxon>Decapoda</taxon>
        <taxon>Pleocyemata</taxon>
        <taxon>Astacidea</taxon>
        <taxon>Nephropoidea</taxon>
        <taxon>Nephropidae</taxon>
        <taxon>Homarus</taxon>
    </lineage>
</organism>
<evidence type="ECO:0000256" key="2">
    <source>
        <dbReference type="PIRSR" id="PIRSR600821-50"/>
    </source>
</evidence>
<dbReference type="PANTHER" id="PTHR30511:SF0">
    <property type="entry name" value="ALANINE RACEMASE, CATABOLIC-RELATED"/>
    <property type="match status" value="1"/>
</dbReference>